<reference evidence="1 2" key="1">
    <citation type="submission" date="2012-04" db="EMBL/GenBank/DDBJ databases">
        <authorList>
            <person name="Genoscope - CEA"/>
        </authorList>
    </citation>
    <scope>NUCLEOTIDE SEQUENCE [LARGE SCALE GENOMIC DNA]</scope>
    <source>
        <strain evidence="1 2">9443</strain>
    </source>
</reference>
<protein>
    <submittedName>
        <fullName evidence="1">Uncharacterized protein</fullName>
    </submittedName>
</protein>
<proteinExistence type="predicted"/>
<accession>I4GBH7</accession>
<dbReference type="Proteomes" id="UP000003480">
    <property type="component" value="Unassembled WGS sequence"/>
</dbReference>
<dbReference type="AlphaFoldDB" id="I4GBH7"/>
<gene>
    <name evidence="1" type="ORF">MICAC_800008</name>
</gene>
<name>I4GBH7_MICAE</name>
<dbReference type="EMBL" id="CAIJ01000740">
    <property type="protein sequence ID" value="CCI05288.1"/>
    <property type="molecule type" value="Genomic_DNA"/>
</dbReference>
<evidence type="ECO:0000313" key="2">
    <source>
        <dbReference type="Proteomes" id="UP000003480"/>
    </source>
</evidence>
<evidence type="ECO:0000313" key="1">
    <source>
        <dbReference type="EMBL" id="CCI05288.1"/>
    </source>
</evidence>
<organism evidence="1 2">
    <name type="scientific">Microcystis aeruginosa PCC 9443</name>
    <dbReference type="NCBI Taxonomy" id="1160281"/>
    <lineage>
        <taxon>Bacteria</taxon>
        <taxon>Bacillati</taxon>
        <taxon>Cyanobacteriota</taxon>
        <taxon>Cyanophyceae</taxon>
        <taxon>Oscillatoriophycideae</taxon>
        <taxon>Chroococcales</taxon>
        <taxon>Microcystaceae</taxon>
        <taxon>Microcystis</taxon>
    </lineage>
</organism>
<sequence>MRFLIYSHSGINLASEVAITIYRELKQDTELTNLRISLSYL</sequence>
<comment type="caution">
    <text evidence="1">The sequence shown here is derived from an EMBL/GenBank/DDBJ whole genome shotgun (WGS) entry which is preliminary data.</text>
</comment>
<dbReference type="HOGENOM" id="CLU_3272771_0_0_3"/>